<sequence length="80" mass="9550">MSSFSADISWVPYRRKAMPWQFSAKCLRNLILPHQVSRLYIYPKVWARWETMKIIRNQGRDNESVSFRMNDAMNDPVLSN</sequence>
<name>A0AAV4VSR3_9ARAC</name>
<dbReference type="EMBL" id="BPLQ01013528">
    <property type="protein sequence ID" value="GIY72841.1"/>
    <property type="molecule type" value="Genomic_DNA"/>
</dbReference>
<gene>
    <name evidence="1" type="ORF">CDAR_305711</name>
</gene>
<keyword evidence="2" id="KW-1185">Reference proteome</keyword>
<evidence type="ECO:0000313" key="1">
    <source>
        <dbReference type="EMBL" id="GIY72841.1"/>
    </source>
</evidence>
<reference evidence="1 2" key="1">
    <citation type="submission" date="2021-06" db="EMBL/GenBank/DDBJ databases">
        <title>Caerostris darwini draft genome.</title>
        <authorList>
            <person name="Kono N."/>
            <person name="Arakawa K."/>
        </authorList>
    </citation>
    <scope>NUCLEOTIDE SEQUENCE [LARGE SCALE GENOMIC DNA]</scope>
</reference>
<protein>
    <submittedName>
        <fullName evidence="1">Uncharacterized protein</fullName>
    </submittedName>
</protein>
<accession>A0AAV4VSR3</accession>
<dbReference type="AlphaFoldDB" id="A0AAV4VSR3"/>
<comment type="caution">
    <text evidence="1">The sequence shown here is derived from an EMBL/GenBank/DDBJ whole genome shotgun (WGS) entry which is preliminary data.</text>
</comment>
<proteinExistence type="predicted"/>
<evidence type="ECO:0000313" key="2">
    <source>
        <dbReference type="Proteomes" id="UP001054837"/>
    </source>
</evidence>
<organism evidence="1 2">
    <name type="scientific">Caerostris darwini</name>
    <dbReference type="NCBI Taxonomy" id="1538125"/>
    <lineage>
        <taxon>Eukaryota</taxon>
        <taxon>Metazoa</taxon>
        <taxon>Ecdysozoa</taxon>
        <taxon>Arthropoda</taxon>
        <taxon>Chelicerata</taxon>
        <taxon>Arachnida</taxon>
        <taxon>Araneae</taxon>
        <taxon>Araneomorphae</taxon>
        <taxon>Entelegynae</taxon>
        <taxon>Araneoidea</taxon>
        <taxon>Araneidae</taxon>
        <taxon>Caerostris</taxon>
    </lineage>
</organism>
<dbReference type="Proteomes" id="UP001054837">
    <property type="component" value="Unassembled WGS sequence"/>
</dbReference>